<dbReference type="GeneID" id="107069165"/>
<feature type="coiled-coil region" evidence="8">
    <location>
        <begin position="66"/>
        <end position="93"/>
    </location>
</feature>
<dbReference type="Gene3D" id="1.20.5.110">
    <property type="match status" value="2"/>
</dbReference>
<organism evidence="10 11">
    <name type="scientific">Polistes dominula</name>
    <name type="common">European paper wasp</name>
    <name type="synonym">Vespa dominula</name>
    <dbReference type="NCBI Taxonomy" id="743375"/>
    <lineage>
        <taxon>Eukaryota</taxon>
        <taxon>Metazoa</taxon>
        <taxon>Ecdysozoa</taxon>
        <taxon>Arthropoda</taxon>
        <taxon>Hexapoda</taxon>
        <taxon>Insecta</taxon>
        <taxon>Pterygota</taxon>
        <taxon>Neoptera</taxon>
        <taxon>Endopterygota</taxon>
        <taxon>Hymenoptera</taxon>
        <taxon>Apocrita</taxon>
        <taxon>Aculeata</taxon>
        <taxon>Vespoidea</taxon>
        <taxon>Vespidae</taxon>
        <taxon>Polistinae</taxon>
        <taxon>Polistini</taxon>
        <taxon>Polistes</taxon>
    </lineage>
</organism>
<dbReference type="PANTHER" id="PTHR19305">
    <property type="entry name" value="SYNAPTOSOMAL ASSOCIATED PROTEIN"/>
    <property type="match status" value="1"/>
</dbReference>
<dbReference type="InterPro" id="IPR000727">
    <property type="entry name" value="T_SNARE_dom"/>
</dbReference>
<evidence type="ECO:0000256" key="3">
    <source>
        <dbReference type="ARBA" id="ARBA00022737"/>
    </source>
</evidence>
<evidence type="ECO:0000256" key="7">
    <source>
        <dbReference type="RuleBase" id="RU003496"/>
    </source>
</evidence>
<sequence>MPAPTSAAGAAENGPPRTELQELQLKADQTTDESLESTRRMLTLCEESEDVAANTLMMLDHQGEQLDRIEEGMDQINADMREAEKNLTGMEKCCGLCVLPCNKSASFKEDEGTWKGNDDGKVVNNQPQRVMDERNGLGPQGGYIAKITNDARENEMEDNMGQVSTMIGNLRNMAIDMGSELENQNRQIDRINRKGDSNQARIQVANERAHQLLK</sequence>
<dbReference type="CDD" id="cd15885">
    <property type="entry name" value="SNARE_SNAP25C"/>
    <property type="match status" value="1"/>
</dbReference>
<dbReference type="SMART" id="SM00397">
    <property type="entry name" value="t_SNARE"/>
    <property type="match status" value="2"/>
</dbReference>
<evidence type="ECO:0000256" key="6">
    <source>
        <dbReference type="ARBA" id="ARBA00034102"/>
    </source>
</evidence>
<gene>
    <name evidence="11" type="primary">LOC107069165</name>
</gene>
<feature type="domain" description="T-SNARE coiled-coil homology" evidence="9">
    <location>
        <begin position="150"/>
        <end position="212"/>
    </location>
</feature>
<comment type="similarity">
    <text evidence="1 7">Belongs to the SNAP-25 family.</text>
</comment>
<dbReference type="PROSITE" id="PS50192">
    <property type="entry name" value="T_SNARE"/>
    <property type="match status" value="2"/>
</dbReference>
<proteinExistence type="inferred from homology"/>
<feature type="domain" description="T-SNARE coiled-coil homology" evidence="9">
    <location>
        <begin position="28"/>
        <end position="90"/>
    </location>
</feature>
<dbReference type="SUPFAM" id="SSF58038">
    <property type="entry name" value="SNARE fusion complex"/>
    <property type="match status" value="2"/>
</dbReference>
<keyword evidence="10" id="KW-1185">Reference proteome</keyword>
<evidence type="ECO:0000256" key="2">
    <source>
        <dbReference type="ARBA" id="ARBA00022599"/>
    </source>
</evidence>
<comment type="subcellular location">
    <subcellularLocation>
        <location evidence="6">Synapse</location>
        <location evidence="6">Synaptosome</location>
    </subcellularLocation>
</comment>
<dbReference type="Proteomes" id="UP000694924">
    <property type="component" value="Unplaced"/>
</dbReference>
<protein>
    <recommendedName>
        <fullName evidence="7">Synaptosomal-associated protein</fullName>
    </recommendedName>
</protein>
<evidence type="ECO:0000256" key="4">
    <source>
        <dbReference type="ARBA" id="ARBA00023018"/>
    </source>
</evidence>
<accession>A0ABM1INC2</accession>
<keyword evidence="3" id="KW-0677">Repeat</keyword>
<keyword evidence="2" id="KW-0771">Synaptosome</keyword>
<evidence type="ECO:0000256" key="1">
    <source>
        <dbReference type="ARBA" id="ARBA00009480"/>
    </source>
</evidence>
<dbReference type="CDD" id="cd15889">
    <property type="entry name" value="SNARE_SNAP25N_23N"/>
    <property type="match status" value="1"/>
</dbReference>
<evidence type="ECO:0000259" key="9">
    <source>
        <dbReference type="PROSITE" id="PS50192"/>
    </source>
</evidence>
<evidence type="ECO:0000313" key="10">
    <source>
        <dbReference type="Proteomes" id="UP000694924"/>
    </source>
</evidence>
<dbReference type="Pfam" id="PF00835">
    <property type="entry name" value="SNAP-25"/>
    <property type="match status" value="1"/>
</dbReference>
<keyword evidence="4" id="KW-0770">Synapse</keyword>
<keyword evidence="5 8" id="KW-0175">Coiled coil</keyword>
<evidence type="ECO:0000256" key="5">
    <source>
        <dbReference type="ARBA" id="ARBA00023054"/>
    </source>
</evidence>
<evidence type="ECO:0000313" key="11">
    <source>
        <dbReference type="RefSeq" id="XP_015181709.1"/>
    </source>
</evidence>
<dbReference type="PANTHER" id="PTHR19305:SF14">
    <property type="entry name" value="SYNAPTOSOMAL-ASSOCIATED PROTEIN-RELATED"/>
    <property type="match status" value="1"/>
</dbReference>
<dbReference type="RefSeq" id="XP_015181709.1">
    <property type="nucleotide sequence ID" value="XM_015326223.1"/>
</dbReference>
<evidence type="ECO:0000256" key="8">
    <source>
        <dbReference type="SAM" id="Coils"/>
    </source>
</evidence>
<reference evidence="11" key="1">
    <citation type="submission" date="2025-08" db="UniProtKB">
        <authorList>
            <consortium name="RefSeq"/>
        </authorList>
    </citation>
    <scope>IDENTIFICATION</scope>
    <source>
        <tissue evidence="11">Whole body</tissue>
    </source>
</reference>
<dbReference type="InterPro" id="IPR000928">
    <property type="entry name" value="SNAP-25_dom"/>
</dbReference>
<name>A0ABM1INC2_POLDO</name>